<feature type="transmembrane region" description="Helical" evidence="1">
    <location>
        <begin position="58"/>
        <end position="79"/>
    </location>
</feature>
<feature type="transmembrane region" description="Helical" evidence="1">
    <location>
        <begin position="328"/>
        <end position="357"/>
    </location>
</feature>
<feature type="transmembrane region" description="Helical" evidence="1">
    <location>
        <begin position="190"/>
        <end position="211"/>
    </location>
</feature>
<dbReference type="RefSeq" id="WP_101953823.1">
    <property type="nucleotide sequence ID" value="NZ_PKHE01000003.1"/>
</dbReference>
<keyword evidence="1" id="KW-1133">Transmembrane helix</keyword>
<evidence type="ECO:0008006" key="4">
    <source>
        <dbReference type="Google" id="ProtNLM"/>
    </source>
</evidence>
<sequence length="421" mass="45770">MTIHKQRLTKWIERNLFLMMSVYTFIFAMFMPDRSDALNGVKVILNQSGILTHDYLEIGGVSATFINVAVHFLIAHLLYRLSGAKELKGAYVASVFFSCGHAFFGSHFLNIIPPMIGVCLYSWWARESIAQNFAFAMYANSLGPMSSVIWLMGGHSIGSLVAGAIVGVIIGMISVPLANKTAKFHGGMTLLNYGYVAGLIGIVVTAVMAQLHMEVAPVNIISTHAHAHITDFLMILSVIFILFALSQWQQVKENYPKLILSRGIAGDDFIQTYGLHTASLNMALNVLVGLSFIYAIQFPMNGTSIGAMLSLMAFGAAGAHPLNVIPTMLGVILAGWCYGVNLSSNGVVLPMLFAFGLSPLTSHYGLLGGLFAGFMHMTLLSKTLTLHLGSTLYNNGFSTGFIAIFLVPIFDAIREKRTLRQ</sequence>
<evidence type="ECO:0000313" key="2">
    <source>
        <dbReference type="EMBL" id="PKY90364.1"/>
    </source>
</evidence>
<keyword evidence="1" id="KW-0472">Membrane</keyword>
<dbReference type="AlphaFoldDB" id="A0A2I1K3Y4"/>
<reference evidence="2 3" key="1">
    <citation type="submission" date="2017-12" db="EMBL/GenBank/DDBJ databases">
        <title>Phylogenetic diversity of female urinary microbiome.</title>
        <authorList>
            <person name="Thomas-White K."/>
            <person name="Wolfe A.J."/>
        </authorList>
    </citation>
    <scope>NUCLEOTIDE SEQUENCE [LARGE SCALE GENOMIC DNA]</scope>
    <source>
        <strain evidence="2 3">UMB0898</strain>
    </source>
</reference>
<proteinExistence type="predicted"/>
<evidence type="ECO:0000313" key="3">
    <source>
        <dbReference type="Proteomes" id="UP000234384"/>
    </source>
</evidence>
<keyword evidence="1" id="KW-0812">Transmembrane</keyword>
<feature type="transmembrane region" description="Helical" evidence="1">
    <location>
        <begin position="232"/>
        <end position="250"/>
    </location>
</feature>
<feature type="transmembrane region" description="Helical" evidence="1">
    <location>
        <begin position="270"/>
        <end position="296"/>
    </location>
</feature>
<name>A0A2I1K3Y4_9LACT</name>
<dbReference type="Pfam" id="PF07613">
    <property type="entry name" value="DUF1576"/>
    <property type="match status" value="2"/>
</dbReference>
<evidence type="ECO:0000256" key="1">
    <source>
        <dbReference type="SAM" id="Phobius"/>
    </source>
</evidence>
<gene>
    <name evidence="2" type="ORF">CYJ57_01700</name>
</gene>
<dbReference type="EMBL" id="PKHE01000003">
    <property type="protein sequence ID" value="PKY90364.1"/>
    <property type="molecule type" value="Genomic_DNA"/>
</dbReference>
<dbReference type="InterPro" id="IPR011470">
    <property type="entry name" value="DUF1576"/>
</dbReference>
<protein>
    <recommendedName>
        <fullName evidence="4">DUF1576 domain-containing protein</fullName>
    </recommendedName>
</protein>
<comment type="caution">
    <text evidence="2">The sequence shown here is derived from an EMBL/GenBank/DDBJ whole genome shotgun (WGS) entry which is preliminary data.</text>
</comment>
<feature type="transmembrane region" description="Helical" evidence="1">
    <location>
        <begin position="303"/>
        <end position="322"/>
    </location>
</feature>
<feature type="transmembrane region" description="Helical" evidence="1">
    <location>
        <begin position="12"/>
        <end position="31"/>
    </location>
</feature>
<organism evidence="2 3">
    <name type="scientific">Falseniella ignava</name>
    <dbReference type="NCBI Taxonomy" id="137730"/>
    <lineage>
        <taxon>Bacteria</taxon>
        <taxon>Bacillati</taxon>
        <taxon>Bacillota</taxon>
        <taxon>Bacilli</taxon>
        <taxon>Lactobacillales</taxon>
        <taxon>Aerococcaceae</taxon>
        <taxon>Falseniella</taxon>
    </lineage>
</organism>
<dbReference type="Proteomes" id="UP000234384">
    <property type="component" value="Unassembled WGS sequence"/>
</dbReference>
<dbReference type="OrthoDB" id="9776502at2"/>
<feature type="transmembrane region" description="Helical" evidence="1">
    <location>
        <begin position="392"/>
        <end position="413"/>
    </location>
</feature>
<accession>A0A2I1K3Y4</accession>